<dbReference type="SMART" id="SM00131">
    <property type="entry name" value="KU"/>
    <property type="match status" value="2"/>
</dbReference>
<keyword evidence="2" id="KW-0722">Serine protease inhibitor</keyword>
<dbReference type="AlphaFoldDB" id="A0A1I7XUF4"/>
<protein>
    <submittedName>
        <fullName evidence="6">BPTI/Kunitz inhibitor domain-containing protein</fullName>
    </submittedName>
</protein>
<dbReference type="CDD" id="cd00109">
    <property type="entry name" value="Kunitz-type"/>
    <property type="match status" value="1"/>
</dbReference>
<dbReference type="Proteomes" id="UP000095283">
    <property type="component" value="Unplaced"/>
</dbReference>
<dbReference type="PANTHER" id="PTHR10083">
    <property type="entry name" value="KUNITZ-TYPE PROTEASE INHIBITOR-RELATED"/>
    <property type="match status" value="1"/>
</dbReference>
<name>A0A1I7XUF4_HETBA</name>
<dbReference type="PRINTS" id="PR00759">
    <property type="entry name" value="BASICPTASE"/>
</dbReference>
<keyword evidence="1" id="KW-0646">Protease inhibitor</keyword>
<accession>A0A1I7XUF4</accession>
<dbReference type="InterPro" id="IPR020901">
    <property type="entry name" value="Prtase_inh_Kunz-CS"/>
</dbReference>
<evidence type="ECO:0000256" key="2">
    <source>
        <dbReference type="ARBA" id="ARBA00022900"/>
    </source>
</evidence>
<dbReference type="WBParaSite" id="Hba_21379">
    <property type="protein sequence ID" value="Hba_21379"/>
    <property type="gene ID" value="Hba_21379"/>
</dbReference>
<evidence type="ECO:0000313" key="5">
    <source>
        <dbReference type="Proteomes" id="UP000095283"/>
    </source>
</evidence>
<keyword evidence="5" id="KW-1185">Reference proteome</keyword>
<dbReference type="PROSITE" id="PS00280">
    <property type="entry name" value="BPTI_KUNITZ_1"/>
    <property type="match status" value="1"/>
</dbReference>
<reference evidence="6" key="1">
    <citation type="submission" date="2016-11" db="UniProtKB">
        <authorList>
            <consortium name="WormBaseParasite"/>
        </authorList>
    </citation>
    <scope>IDENTIFICATION</scope>
</reference>
<dbReference type="InterPro" id="IPR036880">
    <property type="entry name" value="Kunitz_BPTI_sf"/>
</dbReference>
<dbReference type="Pfam" id="PF00014">
    <property type="entry name" value="Kunitz_BPTI"/>
    <property type="match status" value="2"/>
</dbReference>
<dbReference type="Gene3D" id="4.10.410.10">
    <property type="entry name" value="Pancreatic trypsin inhibitor Kunitz domain"/>
    <property type="match status" value="2"/>
</dbReference>
<organism evidence="5 6">
    <name type="scientific">Heterorhabditis bacteriophora</name>
    <name type="common">Entomopathogenic nematode worm</name>
    <dbReference type="NCBI Taxonomy" id="37862"/>
    <lineage>
        <taxon>Eukaryota</taxon>
        <taxon>Metazoa</taxon>
        <taxon>Ecdysozoa</taxon>
        <taxon>Nematoda</taxon>
        <taxon>Chromadorea</taxon>
        <taxon>Rhabditida</taxon>
        <taxon>Rhabditina</taxon>
        <taxon>Rhabditomorpha</taxon>
        <taxon>Strongyloidea</taxon>
        <taxon>Heterorhabditidae</taxon>
        <taxon>Heterorhabditis</taxon>
    </lineage>
</organism>
<dbReference type="SUPFAM" id="SSF57362">
    <property type="entry name" value="BPTI-like"/>
    <property type="match status" value="2"/>
</dbReference>
<evidence type="ECO:0000256" key="1">
    <source>
        <dbReference type="ARBA" id="ARBA00022690"/>
    </source>
</evidence>
<evidence type="ECO:0000256" key="3">
    <source>
        <dbReference type="ARBA" id="ARBA00023157"/>
    </source>
</evidence>
<dbReference type="GO" id="GO:0005615">
    <property type="term" value="C:extracellular space"/>
    <property type="evidence" value="ECO:0007669"/>
    <property type="project" value="TreeGrafter"/>
</dbReference>
<proteinExistence type="predicted"/>
<dbReference type="PANTHER" id="PTHR10083:SF374">
    <property type="entry name" value="BPTI_KUNITZ INHIBITOR DOMAIN-CONTAINING PROTEIN"/>
    <property type="match status" value="1"/>
</dbReference>
<evidence type="ECO:0000259" key="4">
    <source>
        <dbReference type="PROSITE" id="PS50279"/>
    </source>
</evidence>
<dbReference type="PROSITE" id="PS50279">
    <property type="entry name" value="BPTI_KUNITZ_2"/>
    <property type="match status" value="1"/>
</dbReference>
<dbReference type="InterPro" id="IPR002223">
    <property type="entry name" value="Kunitz_BPTI"/>
</dbReference>
<sequence>MNENTRITKTRPSQVLTECQYVTRFLNFEFVANSNSELDCYLPLHIGHGKNDANCIQHADYRFYYDTNNGQCLTFWYLGCGGNANNFYTYEVCQRTCKGEKLRAERIPRQSTHVCFHPPADRGSCIGNSSSSLQRWTYTSQQRCDKFMYTGCGGNENRCVEIF</sequence>
<dbReference type="InterPro" id="IPR050098">
    <property type="entry name" value="TFPI/VKTCI-like"/>
</dbReference>
<keyword evidence="3" id="KW-1015">Disulfide bond</keyword>
<dbReference type="GO" id="GO:0004867">
    <property type="term" value="F:serine-type endopeptidase inhibitor activity"/>
    <property type="evidence" value="ECO:0007669"/>
    <property type="project" value="UniProtKB-KW"/>
</dbReference>
<evidence type="ECO:0000313" key="6">
    <source>
        <dbReference type="WBParaSite" id="Hba_21379"/>
    </source>
</evidence>
<feature type="domain" description="BPTI/Kunitz inhibitor" evidence="4">
    <location>
        <begin position="40"/>
        <end position="97"/>
    </location>
</feature>